<accession>A0ABU2JCN6</accession>
<evidence type="ECO:0000256" key="1">
    <source>
        <dbReference type="SAM" id="MobiDB-lite"/>
    </source>
</evidence>
<sequence length="67" mass="7349">MSNPIDEETYGDRAEHDPKDVQHGNPGKPQSYYLSQGTEETEADPSDFGDDPGEVVPGTVRPTRDES</sequence>
<organism evidence="2 3">
    <name type="scientific">Jatrophihabitans lederbergiae</name>
    <dbReference type="NCBI Taxonomy" id="3075547"/>
    <lineage>
        <taxon>Bacteria</taxon>
        <taxon>Bacillati</taxon>
        <taxon>Actinomycetota</taxon>
        <taxon>Actinomycetes</taxon>
        <taxon>Jatrophihabitantales</taxon>
        <taxon>Jatrophihabitantaceae</taxon>
        <taxon>Jatrophihabitans</taxon>
    </lineage>
</organism>
<comment type="caution">
    <text evidence="2">The sequence shown here is derived from an EMBL/GenBank/DDBJ whole genome shotgun (WGS) entry which is preliminary data.</text>
</comment>
<dbReference type="EMBL" id="JAVREH010000021">
    <property type="protein sequence ID" value="MDT0262702.1"/>
    <property type="molecule type" value="Genomic_DNA"/>
</dbReference>
<keyword evidence="3" id="KW-1185">Reference proteome</keyword>
<reference evidence="3" key="1">
    <citation type="submission" date="2023-07" db="EMBL/GenBank/DDBJ databases">
        <title>30 novel species of actinomycetes from the DSMZ collection.</title>
        <authorList>
            <person name="Nouioui I."/>
        </authorList>
    </citation>
    <scope>NUCLEOTIDE SEQUENCE [LARGE SCALE GENOMIC DNA]</scope>
    <source>
        <strain evidence="3">DSM 44399</strain>
    </source>
</reference>
<proteinExistence type="predicted"/>
<protein>
    <submittedName>
        <fullName evidence="2">Uncharacterized protein</fullName>
    </submittedName>
</protein>
<name>A0ABU2JCN6_9ACTN</name>
<feature type="compositionally biased region" description="Acidic residues" evidence="1">
    <location>
        <begin position="39"/>
        <end position="53"/>
    </location>
</feature>
<evidence type="ECO:0000313" key="2">
    <source>
        <dbReference type="EMBL" id="MDT0262702.1"/>
    </source>
</evidence>
<feature type="compositionally biased region" description="Basic and acidic residues" evidence="1">
    <location>
        <begin position="10"/>
        <end position="22"/>
    </location>
</feature>
<dbReference type="Proteomes" id="UP001183176">
    <property type="component" value="Unassembled WGS sequence"/>
</dbReference>
<gene>
    <name evidence="2" type="ORF">RM423_15000</name>
</gene>
<feature type="region of interest" description="Disordered" evidence="1">
    <location>
        <begin position="1"/>
        <end position="67"/>
    </location>
</feature>
<evidence type="ECO:0000313" key="3">
    <source>
        <dbReference type="Proteomes" id="UP001183176"/>
    </source>
</evidence>
<dbReference type="RefSeq" id="WP_311423851.1">
    <property type="nucleotide sequence ID" value="NZ_JAVREH010000021.1"/>
</dbReference>